<feature type="transmembrane region" description="Helical" evidence="1">
    <location>
        <begin position="20"/>
        <end position="40"/>
    </location>
</feature>
<keyword evidence="1" id="KW-0812">Transmembrane</keyword>
<dbReference type="EMBL" id="MH910097">
    <property type="protein sequence ID" value="QBC73446.1"/>
    <property type="molecule type" value="Genomic_DNA"/>
</dbReference>
<geneLocation type="mitochondrion" evidence="2"/>
<dbReference type="RefSeq" id="YP_009557807.1">
    <property type="nucleotide sequence ID" value="NC_040955.1"/>
</dbReference>
<sequence>MTKENTSEFWFEKTYLFKFAVWLWKYVNLFLIVPIVFLFVKFKNLINNFLFYVFKYSPEGPITTELTTLRITLKNEMTNKEIDEIFEKGYYFFLLDQFIRDKVKNKEFFGWKATSLDCFFDDVYEILKNKSPEPRRPKKWLEDDEWREWRDAVWEHQRSLVPINQAFVDFIKSFPINDFYSPRSLLRRINRKLRCFYPSIFFNDRLSPSLIVYKFLYNSFFSITLRMAIFSFFIFIYILILLIINIELDLNFLSSLNFFENLFYFFYQFDYLNHLVFVILHNEKYSSYSLYAYNLDELKIFAGYLYNKYYIISTGKFYFDQEAFLSLRASASYDWFIENTILGERRWPKVNIFSPTYNKHTESIILYIKRLEQSHLFFKTYVNSSRKFFEEVGKSVYYNPSNNSLRSTGYSLFKHNDFLYDNQFFSNLNTDLLMNKIDKNLFSNNSWLVNSKRKYLVEWKHSYVKGYKINYNLLKNSYYLPFGICDSELSVPVHDDINLNKFYSKRVRQSVGYENAFCVSRGNIFKSVNFLNYDSEKSLLIYIYYYTFLSICIFLVLASFFKLLVKIQVISKILRNKNEFVLSHHLHLKEFFTIIFIFFFFIYIFSFNNSFFLTEVLYNFSLTKKFNHVILFDIQQLFEINSKNLYKYNKYKGFLDSFSQQGETQNGFKVFHKHKNSIFKYFEINYFESNSFCRKEAFDFYNTRKKINNLRKILVLKDVELKITTNFLKSGLGDMYYKHKNYSYSIFTERFFGDKNFFEKKKALELYSYFYKKNLFIFGRCDGLGVGVITPGAKNTESLKLIESYLNGIGNGDISNVEKFRANFSFFLEKKDTIINYYRDSFSIFKSIVQKYHLSISKKDELETITNVRDMYKQAQIQKFGFGYMNDHDRKLLLNEKFSKYLIDREKLKILDLDTKVGLLHTCVTDLETKKQAFVFNHPNPSCNENLDFGEGEFKIIKNPVPRVMQPLHIHREHIDFNALYHLKPMSKLLVYYYDSDLTQYCPNPKCKNFFSKIDYFSRGLIHHNECDIKYKNMGILNDPHRCLNSHYTHSYMHNINSFQYNYLLEHSHLDFFFYNKFKNIGRLKYYRDLVYGDFFINCFDEECTASDVGIYKEWHHEMDFNDLNYFYLEKNSKRYVSFESDLQEIMKDQLINVELKFNKKIINELFNSSFKGNIGLDLDQLVDNFMKSTYVNTKFMPYKIMLLTHRSPFYFLSYDQFELDMDKYMCTVPDEIFEIYSYYIKQQDYFSLGNNYFSYDIMNNSSRYTDVVFDNIIRKKIKQIAANEEFSLIEYKAVSLKYGFFPDDPPPHLIVYNYNKISETLGLLGQTKKKGLGIYFTLNMETGEKQYMGLKGAIVDSLEDRTPALQRKDRSLPPHNILRIMDPLGYEYMFELENPTSKYNESSQQKLQAFCRSYPMDDVNYIKSGTRRNGALSDHFSYYSKAVKDLRGGLASRFYDNVRGPIEQNFLRVGSKYFVDPSCMNHLEISKKIRNFTPKTTFFDSYGGLFYYKCKSLIIDEKNRHISTIFRIDNLPYMFKYENNELVFYYLKSDVEKNPQSSPSYFRIKAFPNSTFKPFFLWDIPGFYNSNNLSLYFDVYDSWLDHLLYKRHTLRNSPAFRKLLSSMISSNGYDQFFSELRIKDDSFGYKEGNNIVKWASLSIEDLKQRGKLTWQYICGKNYVFGCRLEERNINNLTKSNFCSPVQSPDSFIHFDIGVEDERFLEADYDMYSFMNTPEYQKLPDNLKDRYIYERTERLRLAFNSFIERSSIVYKQEGRNGISNIGERYEFKVDFNCNEYEERDFFYDREHIKQKAFTGIRRYINNPGIEPSILNSTKFYVDFIRQQLNKRLYYLSVYDDYTVMQDLKVRFHRDIWFKDANNLVEFFKKHDYKEFCANRQFYYVLKEEKKILQLALRDLNDRWQVRYLMGYSEEQLDSLRKEYYVLKNYQCALKIIEERRNTRNDHMTSQSNIRTNLWHAYDSRLMPKTELVWDEEEEGYIIKTNRHGTELERRRWLRFLYRKHLIKSNGLFMANYVNTGGAVDNSTFLSSDIQSDERNRIHGWTGLEYEYNGEEIQSFWNDWFDFTHWLGLNRAISGWHVQGTEGLRNYERILSTLHFSMVHEEIERKIPVPITPDMDLIEWYLETEVIRLLNPKMGPIPFYFNNYPMTGSYFIESYQHSMCYIKTGVCGPYHFPRKIPCVVKEYRTIEGVKDMEFFNNSHCPKIRTIEIAGNEEFFCEQSKRTELPNIRFCREKWLDSL</sequence>
<feature type="transmembrane region" description="Helical" evidence="1">
    <location>
        <begin position="543"/>
        <end position="565"/>
    </location>
</feature>
<keyword evidence="1" id="KW-0472">Membrane</keyword>
<organism evidence="2">
    <name type="scientific">Paravannella minima</name>
    <dbReference type="NCBI Taxonomy" id="1443144"/>
    <lineage>
        <taxon>Eukaryota</taxon>
        <taxon>Amoebozoa</taxon>
        <taxon>Discosea</taxon>
        <taxon>Flabellinia</taxon>
        <taxon>Vannellidae</taxon>
        <taxon>Paravannella</taxon>
    </lineage>
</organism>
<gene>
    <name evidence="2" type="primary">ORF13</name>
</gene>
<reference evidence="2" key="1">
    <citation type="journal article" date="2019" name="Eur. J. Protist.">
        <title>The complete mitochondrial genome of Paravannella minima (Amoebozoa, Discosea, Vannellida).</title>
        <authorList>
            <person name="Bondarenko N."/>
            <person name="Glotova A."/>
            <person name="Nassonova E."/>
            <person name="Masharsky A."/>
            <person name="Polev D."/>
            <person name="Smirnov A."/>
        </authorList>
    </citation>
    <scope>NUCLEOTIDE SEQUENCE</scope>
</reference>
<keyword evidence="2" id="KW-0496">Mitochondrion</keyword>
<protein>
    <submittedName>
        <fullName evidence="2">Uncharacterized protein</fullName>
    </submittedName>
</protein>
<evidence type="ECO:0000313" key="2">
    <source>
        <dbReference type="EMBL" id="QBC73446.1"/>
    </source>
</evidence>
<feature type="transmembrane region" description="Helical" evidence="1">
    <location>
        <begin position="223"/>
        <end position="244"/>
    </location>
</feature>
<evidence type="ECO:0000256" key="1">
    <source>
        <dbReference type="SAM" id="Phobius"/>
    </source>
</evidence>
<accession>A0A411K7M9</accession>
<feature type="transmembrane region" description="Helical" evidence="1">
    <location>
        <begin position="586"/>
        <end position="605"/>
    </location>
</feature>
<dbReference type="GeneID" id="39114203"/>
<name>A0A411K7M9_9EUKA</name>
<keyword evidence="1" id="KW-1133">Transmembrane helix</keyword>
<proteinExistence type="predicted"/>